<reference evidence="1" key="2">
    <citation type="submission" date="2014-02" db="EMBL/GenBank/DDBJ databases">
        <title>Annotation update of Tetrahymena thermophila SB210.</title>
        <authorList>
            <person name="Bidwell S."/>
            <person name="Michalis H.M."/>
            <person name="Zafar N."/>
            <person name="Joardar V."/>
            <person name="Miao W."/>
            <person name="Russ C."/>
            <person name="Eisen J."/>
            <person name="Wu M."/>
            <person name="Wu D."/>
            <person name="Nierman W."/>
            <person name="Orias E."/>
            <person name="Delcher A."/>
            <person name="Salzberg S."/>
            <person name="Coyne R."/>
        </authorList>
    </citation>
    <scope>NUCLEOTIDE SEQUENCE</scope>
    <source>
        <strain evidence="1">SB210</strain>
    </source>
</reference>
<dbReference type="AlphaFoldDB" id="W7WVY1"/>
<dbReference type="GeneID" id="24441084"/>
<name>W7WVY1_TETTS</name>
<keyword evidence="2" id="KW-1185">Reference proteome</keyword>
<gene>
    <name evidence="1" type="ORF">TTHERM_000919729</name>
</gene>
<sequence>MVKDQTFNGVTLKKLVFQGQFKARIIEHHFPLQESIIKIRLSLMIEVSTVRNRQSILTRNLQSAMSSE</sequence>
<protein>
    <submittedName>
        <fullName evidence="1">Uncharacterized protein</fullName>
    </submittedName>
</protein>
<accession>W7WVY1</accession>
<evidence type="ECO:0000313" key="2">
    <source>
        <dbReference type="Proteomes" id="UP000009168"/>
    </source>
</evidence>
<dbReference type="EMBL" id="GG662213">
    <property type="protein sequence ID" value="EWS70975.1"/>
    <property type="molecule type" value="Genomic_DNA"/>
</dbReference>
<proteinExistence type="predicted"/>
<dbReference type="KEGG" id="tet:TTHERM_000919729"/>
<reference evidence="1" key="1">
    <citation type="submission" date="2008-09" db="EMBL/GenBank/DDBJ databases">
        <authorList>
            <person name="Eisen J.A."/>
            <person name="Wu M."/>
            <person name="Wu D."/>
            <person name="Nierman W.C."/>
            <person name="Orias E."/>
            <person name="Delcher A.L."/>
            <person name="Salzberg S.L."/>
        </authorList>
    </citation>
    <scope>NUCLEOTIDE SEQUENCE</scope>
    <source>
        <strain evidence="1">SB210</strain>
    </source>
</reference>
<organism evidence="1 2">
    <name type="scientific">Tetrahymena thermophila (strain SB210)</name>
    <dbReference type="NCBI Taxonomy" id="312017"/>
    <lineage>
        <taxon>Eukaryota</taxon>
        <taxon>Sar</taxon>
        <taxon>Alveolata</taxon>
        <taxon>Ciliophora</taxon>
        <taxon>Intramacronucleata</taxon>
        <taxon>Oligohymenophorea</taxon>
        <taxon>Hymenostomatida</taxon>
        <taxon>Tetrahymenina</taxon>
        <taxon>Tetrahymenidae</taxon>
        <taxon>Tetrahymena</taxon>
    </lineage>
</organism>
<dbReference type="Proteomes" id="UP000009168">
    <property type="component" value="Unassembled WGS sequence"/>
</dbReference>
<dbReference type="InParanoid" id="W7WVY1"/>
<evidence type="ECO:0000313" key="1">
    <source>
        <dbReference type="EMBL" id="EWS70975.1"/>
    </source>
</evidence>
<dbReference type="RefSeq" id="XP_012656490.1">
    <property type="nucleotide sequence ID" value="XM_012801036.1"/>
</dbReference>